<dbReference type="SUPFAM" id="SSF56436">
    <property type="entry name" value="C-type lectin-like"/>
    <property type="match status" value="1"/>
</dbReference>
<keyword evidence="1" id="KW-0732">Signal</keyword>
<evidence type="ECO:0000259" key="2">
    <source>
        <dbReference type="Pfam" id="PF03781"/>
    </source>
</evidence>
<evidence type="ECO:0000313" key="3">
    <source>
        <dbReference type="EMBL" id="MBI3129486.1"/>
    </source>
</evidence>
<dbReference type="InterPro" id="IPR016187">
    <property type="entry name" value="CTDL_fold"/>
</dbReference>
<dbReference type="InterPro" id="IPR005532">
    <property type="entry name" value="SUMF_dom"/>
</dbReference>
<sequence length="278" mass="29954">MNPFARRLAAAGLLLAAWLAGSGPAEGAAPPAGARGGMILIPAGSFLMGRNGGPQEEAPAHEVHLPAFHIDRNLVTWREYARFIQAKGPAGPKGEMYLDLEDPDNRIHLRDGVWAAEPAFADHPAGELAWHGAVAYCAWAGKKLPSEAEWEKAARGTDGRLYPWGNQKPTKELAFLGFRGETGPVGRHPKGASPYGVLDMAGQVWEWTRSLARPYPYNPRDGREDLSADAPRVIRGGMAGSDEEGLTSTSREVVFPPRQATGHAYIGFRCARADEAVN</sequence>
<dbReference type="AlphaFoldDB" id="A0A932I569"/>
<evidence type="ECO:0000256" key="1">
    <source>
        <dbReference type="SAM" id="SignalP"/>
    </source>
</evidence>
<protein>
    <submittedName>
        <fullName evidence="3">SUMF1/EgtB/PvdO family nonheme iron enzyme</fullName>
    </submittedName>
</protein>
<feature type="domain" description="Sulfatase-modifying factor enzyme-like" evidence="2">
    <location>
        <begin position="37"/>
        <end position="272"/>
    </location>
</feature>
<evidence type="ECO:0000313" key="4">
    <source>
        <dbReference type="Proteomes" id="UP000782312"/>
    </source>
</evidence>
<dbReference type="Proteomes" id="UP000782312">
    <property type="component" value="Unassembled WGS sequence"/>
</dbReference>
<dbReference type="PANTHER" id="PTHR23150">
    <property type="entry name" value="SULFATASE MODIFYING FACTOR 1, 2"/>
    <property type="match status" value="1"/>
</dbReference>
<feature type="chain" id="PRO_5036697653" evidence="1">
    <location>
        <begin position="28"/>
        <end position="278"/>
    </location>
</feature>
<dbReference type="InterPro" id="IPR051043">
    <property type="entry name" value="Sulfatase_Mod_Factor_Kinase"/>
</dbReference>
<name>A0A932I569_UNCTE</name>
<dbReference type="GO" id="GO:0120147">
    <property type="term" value="F:formylglycine-generating oxidase activity"/>
    <property type="evidence" value="ECO:0007669"/>
    <property type="project" value="TreeGrafter"/>
</dbReference>
<proteinExistence type="predicted"/>
<reference evidence="3" key="1">
    <citation type="submission" date="2020-07" db="EMBL/GenBank/DDBJ databases">
        <title>Huge and variable diversity of episymbiotic CPR bacteria and DPANN archaea in groundwater ecosystems.</title>
        <authorList>
            <person name="He C.Y."/>
            <person name="Keren R."/>
            <person name="Whittaker M."/>
            <person name="Farag I.F."/>
            <person name="Doudna J."/>
            <person name="Cate J.H.D."/>
            <person name="Banfield J.F."/>
        </authorList>
    </citation>
    <scope>NUCLEOTIDE SEQUENCE</scope>
    <source>
        <strain evidence="3">NC_groundwater_763_Ag_S-0.2um_68_21</strain>
    </source>
</reference>
<comment type="caution">
    <text evidence="3">The sequence shown here is derived from an EMBL/GenBank/DDBJ whole genome shotgun (WGS) entry which is preliminary data.</text>
</comment>
<accession>A0A932I569</accession>
<dbReference type="EMBL" id="JACPUR010000041">
    <property type="protein sequence ID" value="MBI3129486.1"/>
    <property type="molecule type" value="Genomic_DNA"/>
</dbReference>
<feature type="signal peptide" evidence="1">
    <location>
        <begin position="1"/>
        <end position="27"/>
    </location>
</feature>
<gene>
    <name evidence="3" type="ORF">HYZ11_17900</name>
</gene>
<dbReference type="Pfam" id="PF03781">
    <property type="entry name" value="FGE-sulfatase"/>
    <property type="match status" value="1"/>
</dbReference>
<dbReference type="InterPro" id="IPR042095">
    <property type="entry name" value="SUMF_sf"/>
</dbReference>
<dbReference type="PANTHER" id="PTHR23150:SF19">
    <property type="entry name" value="FORMYLGLYCINE-GENERATING ENZYME"/>
    <property type="match status" value="1"/>
</dbReference>
<organism evidence="3 4">
    <name type="scientific">Tectimicrobiota bacterium</name>
    <dbReference type="NCBI Taxonomy" id="2528274"/>
    <lineage>
        <taxon>Bacteria</taxon>
        <taxon>Pseudomonadati</taxon>
        <taxon>Nitrospinota/Tectimicrobiota group</taxon>
        <taxon>Candidatus Tectimicrobiota</taxon>
    </lineage>
</organism>
<dbReference type="Gene3D" id="3.90.1580.10">
    <property type="entry name" value="paralog of FGE (formylglycine-generating enzyme)"/>
    <property type="match status" value="1"/>
</dbReference>